<feature type="region of interest" description="Disordered" evidence="1">
    <location>
        <begin position="1"/>
        <end position="47"/>
    </location>
</feature>
<proteinExistence type="predicted"/>
<evidence type="ECO:0000313" key="3">
    <source>
        <dbReference type="Proteomes" id="UP001601059"/>
    </source>
</evidence>
<name>A0ABW6K8L8_9BACI</name>
<evidence type="ECO:0000313" key="2">
    <source>
        <dbReference type="EMBL" id="MFE8700531.1"/>
    </source>
</evidence>
<sequence>MINNTNEDYKKNQQDEKKEVLEISSTGYGFESHITPKEENKTTEPVE</sequence>
<feature type="compositionally biased region" description="Basic and acidic residues" evidence="1">
    <location>
        <begin position="7"/>
        <end position="21"/>
    </location>
</feature>
<comment type="caution">
    <text evidence="2">The sequence shown here is derived from an EMBL/GenBank/DDBJ whole genome shotgun (WGS) entry which is preliminary data.</text>
</comment>
<accession>A0ABW6K8L8</accession>
<evidence type="ECO:0000256" key="1">
    <source>
        <dbReference type="SAM" id="MobiDB-lite"/>
    </source>
</evidence>
<protein>
    <submittedName>
        <fullName evidence="2">Uncharacterized protein</fullName>
    </submittedName>
</protein>
<dbReference type="Proteomes" id="UP001601059">
    <property type="component" value="Unassembled WGS sequence"/>
</dbReference>
<feature type="compositionally biased region" description="Basic and acidic residues" evidence="1">
    <location>
        <begin position="34"/>
        <end position="47"/>
    </location>
</feature>
<reference evidence="2 3" key="1">
    <citation type="submission" date="2024-08" db="EMBL/GenBank/DDBJ databases">
        <title>Two novel Cytobacillus novel species.</title>
        <authorList>
            <person name="Liu G."/>
        </authorList>
    </citation>
    <scope>NUCLEOTIDE SEQUENCE [LARGE SCALE GENOMIC DNA]</scope>
    <source>
        <strain evidence="2 3">FJAT-54145</strain>
    </source>
</reference>
<keyword evidence="3" id="KW-1185">Reference proteome</keyword>
<organism evidence="2 3">
    <name type="scientific">Cytobacillus spartinae</name>
    <dbReference type="NCBI Taxonomy" id="3299023"/>
    <lineage>
        <taxon>Bacteria</taxon>
        <taxon>Bacillati</taxon>
        <taxon>Bacillota</taxon>
        <taxon>Bacilli</taxon>
        <taxon>Bacillales</taxon>
        <taxon>Bacillaceae</taxon>
        <taxon>Cytobacillus</taxon>
    </lineage>
</organism>
<gene>
    <name evidence="2" type="ORF">ACFYKX_07900</name>
</gene>
<dbReference type="RefSeq" id="WP_389359782.1">
    <property type="nucleotide sequence ID" value="NZ_JBIACK010000002.1"/>
</dbReference>
<dbReference type="EMBL" id="JBIACK010000002">
    <property type="protein sequence ID" value="MFE8700531.1"/>
    <property type="molecule type" value="Genomic_DNA"/>
</dbReference>